<keyword evidence="2" id="KW-1185">Reference proteome</keyword>
<gene>
    <name evidence="1" type="ORF">NYPRO_LOCUS26916</name>
</gene>
<sequence>MLLPRLQLLKVESFFFGIYHRVRIYLRYLKEHKSKVCLPVVKRLDKEYWGTNVQAIVMALELQNEILKRFVGKQKRNIKYLEYQHSYQKELERLTSKEGISEQFGEHQADRLNIRRQHSKSSIVVVSKSSYLKIWISI</sequence>
<reference evidence="1" key="1">
    <citation type="submission" date="2020-12" db="EMBL/GenBank/DDBJ databases">
        <authorList>
            <consortium name="Molecular Ecology Group"/>
        </authorList>
    </citation>
    <scope>NUCLEOTIDE SEQUENCE</scope>
    <source>
        <strain evidence="1">TBG_1078</strain>
    </source>
</reference>
<evidence type="ECO:0000313" key="2">
    <source>
        <dbReference type="Proteomes" id="UP000645828"/>
    </source>
</evidence>
<comment type="caution">
    <text evidence="1">The sequence shown here is derived from an EMBL/GenBank/DDBJ whole genome shotgun (WGS) entry which is preliminary data.</text>
</comment>
<dbReference type="EMBL" id="CAJHUB010000788">
    <property type="protein sequence ID" value="CAD7694124.1"/>
    <property type="molecule type" value="Genomic_DNA"/>
</dbReference>
<protein>
    <submittedName>
        <fullName evidence="1">(raccoon dog) hypothetical protein</fullName>
    </submittedName>
</protein>
<dbReference type="InterPro" id="IPR009078">
    <property type="entry name" value="Ferritin-like_SF"/>
</dbReference>
<dbReference type="SUPFAM" id="SSF47240">
    <property type="entry name" value="Ferritin-like"/>
    <property type="match status" value="1"/>
</dbReference>
<name>A0A811ZYX8_NYCPR</name>
<accession>A0A811ZYX8</accession>
<dbReference type="Proteomes" id="UP000645828">
    <property type="component" value="Unassembled WGS sequence"/>
</dbReference>
<dbReference type="AlphaFoldDB" id="A0A811ZYX8"/>
<organism evidence="1 2">
    <name type="scientific">Nyctereutes procyonoides</name>
    <name type="common">Raccoon dog</name>
    <name type="synonym">Canis procyonoides</name>
    <dbReference type="NCBI Taxonomy" id="34880"/>
    <lineage>
        <taxon>Eukaryota</taxon>
        <taxon>Metazoa</taxon>
        <taxon>Chordata</taxon>
        <taxon>Craniata</taxon>
        <taxon>Vertebrata</taxon>
        <taxon>Euteleostomi</taxon>
        <taxon>Mammalia</taxon>
        <taxon>Eutheria</taxon>
        <taxon>Laurasiatheria</taxon>
        <taxon>Carnivora</taxon>
        <taxon>Caniformia</taxon>
        <taxon>Canidae</taxon>
        <taxon>Nyctereutes</taxon>
    </lineage>
</organism>
<evidence type="ECO:0000313" key="1">
    <source>
        <dbReference type="EMBL" id="CAD7694124.1"/>
    </source>
</evidence>
<proteinExistence type="predicted"/>